<keyword evidence="1" id="KW-0175">Coiled coil</keyword>
<evidence type="ECO:0000313" key="4">
    <source>
        <dbReference type="Proteomes" id="UP000001106"/>
    </source>
</evidence>
<sequence length="306" mass="34679">MKIKPECATCIIRQIVDISIEVTDDEIEQFRLVKGCMPVINEEYHNNAVPAWMGTVIHRHFKKISNCEDPYKRLKETANDTAQNYIEDVENKIKNSDNELDRLKKCVLATIAGNSIDFGPFSISEDIVPMIEHTLNSELKIDCSKELLEDLKSAKKVLYICDNAGEIVFDILLIKMIKKYVNDINDIVVAVKGKPILNDATMEDAENLKINEFAKVITTGSDIIGIILEECSEEFLKEFEQADLIIAKGMGNFESLTEYNLNHKKLYYILKAKCDPVAEFIGVDLKDSVLLSNKQLQKNLANIDKN</sequence>
<reference evidence="3" key="1">
    <citation type="submission" date="2007-06" db="EMBL/GenBank/DDBJ databases">
        <title>Complete sequence of Methanococcus aeolicus Nankai-3.</title>
        <authorList>
            <consortium name="US DOE Joint Genome Institute"/>
            <person name="Copeland A."/>
            <person name="Lucas S."/>
            <person name="Lapidus A."/>
            <person name="Barry K."/>
            <person name="Glavina del Rio T."/>
            <person name="Dalin E."/>
            <person name="Tice H."/>
            <person name="Pitluck S."/>
            <person name="Chain P."/>
            <person name="Malfatti S."/>
            <person name="Shin M."/>
            <person name="Vergez L."/>
            <person name="Schmutz J."/>
            <person name="Larimer F."/>
            <person name="Land M."/>
            <person name="Hauser L."/>
            <person name="Kyrpides N."/>
            <person name="Lykidis A."/>
            <person name="Sieprawska-Lupa M."/>
            <person name="Whitman W.B."/>
            <person name="Richardson P."/>
        </authorList>
    </citation>
    <scope>NUCLEOTIDE SEQUENCE [LARGE SCALE GENOMIC DNA]</scope>
    <source>
        <strain evidence="3">Nankai-3</strain>
    </source>
</reference>
<organism evidence="3 4">
    <name type="scientific">Methanococcus aeolicus (strain ATCC BAA-1280 / DSM 17508 / OCM 812 / Nankai-3)</name>
    <dbReference type="NCBI Taxonomy" id="419665"/>
    <lineage>
        <taxon>Archaea</taxon>
        <taxon>Methanobacteriati</taxon>
        <taxon>Methanobacteriota</taxon>
        <taxon>Methanomada group</taxon>
        <taxon>Methanococci</taxon>
        <taxon>Methanococcales</taxon>
        <taxon>Methanococcaceae</taxon>
        <taxon>Methanococcus</taxon>
    </lineage>
</organism>
<dbReference type="InterPro" id="IPR002791">
    <property type="entry name" value="ARMT1-like_metal-bd"/>
</dbReference>
<dbReference type="eggNOG" id="arCOG04410">
    <property type="taxonomic scope" value="Archaea"/>
</dbReference>
<proteinExistence type="predicted"/>
<evidence type="ECO:0000256" key="1">
    <source>
        <dbReference type="SAM" id="Coils"/>
    </source>
</evidence>
<dbReference type="PIRSF" id="PIRSF006593">
    <property type="entry name" value="UCP006593"/>
    <property type="match status" value="1"/>
</dbReference>
<dbReference type="Gene3D" id="1.10.285.20">
    <property type="entry name" value="Uncharacterised protein PF01937, DUF89, domain 2"/>
    <property type="match status" value="1"/>
</dbReference>
<dbReference type="HOGENOM" id="CLU_071520_1_0_2"/>
<dbReference type="SUPFAM" id="SSF111321">
    <property type="entry name" value="AF1104-like"/>
    <property type="match status" value="1"/>
</dbReference>
<dbReference type="Pfam" id="PF01937">
    <property type="entry name" value="ARMT1-like_dom"/>
    <property type="match status" value="1"/>
</dbReference>
<dbReference type="OrthoDB" id="359165at2157"/>
<gene>
    <name evidence="3" type="ordered locus">Maeo_0811</name>
</gene>
<feature type="coiled-coil region" evidence="1">
    <location>
        <begin position="79"/>
        <end position="106"/>
    </location>
</feature>
<dbReference type="AlphaFoldDB" id="A6UV72"/>
<accession>A6UV72</accession>
<keyword evidence="4" id="KW-1185">Reference proteome</keyword>
<dbReference type="RefSeq" id="WP_011973526.1">
    <property type="nucleotide sequence ID" value="NC_009635.1"/>
</dbReference>
<feature type="domain" description="Damage-control phosphatase ARMT1-like metal-binding" evidence="2">
    <location>
        <begin position="4"/>
        <end position="289"/>
    </location>
</feature>
<dbReference type="Gene3D" id="1.10.8.380">
    <property type="entry name" value="Uncharacterised protein PF01937, DUF89, domain 1"/>
    <property type="match status" value="1"/>
</dbReference>
<evidence type="ECO:0000313" key="3">
    <source>
        <dbReference type="EMBL" id="ABR56394.1"/>
    </source>
</evidence>
<dbReference type="InterPro" id="IPR036075">
    <property type="entry name" value="ARMT-1-like_metal-bd_sf"/>
</dbReference>
<dbReference type="Gene3D" id="3.40.50.10880">
    <property type="entry name" value="Uncharacterised protein PF01937, DUF89, domain 3"/>
    <property type="match status" value="1"/>
</dbReference>
<protein>
    <recommendedName>
        <fullName evidence="2">Damage-control phosphatase ARMT1-like metal-binding domain-containing protein</fullName>
    </recommendedName>
</protein>
<dbReference type="KEGG" id="mae:Maeo_0811"/>
<name>A6UV72_META3</name>
<dbReference type="STRING" id="419665.Maeo_0811"/>
<dbReference type="EMBL" id="CP000743">
    <property type="protein sequence ID" value="ABR56394.1"/>
    <property type="molecule type" value="Genomic_DNA"/>
</dbReference>
<dbReference type="Proteomes" id="UP000001106">
    <property type="component" value="Chromosome"/>
</dbReference>
<evidence type="ECO:0000259" key="2">
    <source>
        <dbReference type="Pfam" id="PF01937"/>
    </source>
</evidence>
<dbReference type="InterPro" id="IPR014444">
    <property type="entry name" value="PH1575-like"/>
</dbReference>
<dbReference type="GeneID" id="5327461"/>